<dbReference type="AlphaFoldDB" id="A0A921GD72"/>
<evidence type="ECO:0000259" key="1">
    <source>
        <dbReference type="Pfam" id="PF13471"/>
    </source>
</evidence>
<reference evidence="2" key="2">
    <citation type="submission" date="2021-09" db="EMBL/GenBank/DDBJ databases">
        <authorList>
            <person name="Gilroy R."/>
        </authorList>
    </citation>
    <scope>NUCLEOTIDE SEQUENCE</scope>
    <source>
        <strain evidence="2">CHK193-16274</strain>
    </source>
</reference>
<dbReference type="InterPro" id="IPR053521">
    <property type="entry name" value="McjB-like"/>
</dbReference>
<organism evidence="2 3">
    <name type="scientific">Thomasclavelia spiroformis</name>
    <dbReference type="NCBI Taxonomy" id="29348"/>
    <lineage>
        <taxon>Bacteria</taxon>
        <taxon>Bacillati</taxon>
        <taxon>Bacillota</taxon>
        <taxon>Erysipelotrichia</taxon>
        <taxon>Erysipelotrichales</taxon>
        <taxon>Coprobacillaceae</taxon>
        <taxon>Thomasclavelia</taxon>
    </lineage>
</organism>
<dbReference type="Proteomes" id="UP000749320">
    <property type="component" value="Unassembled WGS sequence"/>
</dbReference>
<comment type="caution">
    <text evidence="2">The sequence shown here is derived from an EMBL/GenBank/DDBJ whole genome shotgun (WGS) entry which is preliminary data.</text>
</comment>
<proteinExistence type="predicted"/>
<reference evidence="2" key="1">
    <citation type="journal article" date="2021" name="PeerJ">
        <title>Extensive microbial diversity within the chicken gut microbiome revealed by metagenomics and culture.</title>
        <authorList>
            <person name="Gilroy R."/>
            <person name="Ravi A."/>
            <person name="Getino M."/>
            <person name="Pursley I."/>
            <person name="Horton D.L."/>
            <person name="Alikhan N.F."/>
            <person name="Baker D."/>
            <person name="Gharbi K."/>
            <person name="Hall N."/>
            <person name="Watson M."/>
            <person name="Adriaenssens E.M."/>
            <person name="Foster-Nyarko E."/>
            <person name="Jarju S."/>
            <person name="Secka A."/>
            <person name="Antonio M."/>
            <person name="Oren A."/>
            <person name="Chaudhuri R.R."/>
            <person name="La Ragione R."/>
            <person name="Hildebrand F."/>
            <person name="Pallen M.J."/>
        </authorList>
    </citation>
    <scope>NUCLEOTIDE SEQUENCE</scope>
    <source>
        <strain evidence="2">CHK193-16274</strain>
    </source>
</reference>
<dbReference type="InterPro" id="IPR032708">
    <property type="entry name" value="McjB_C"/>
</dbReference>
<feature type="domain" description="Microcin J25-processing protein McjB C-terminal" evidence="1">
    <location>
        <begin position="68"/>
        <end position="121"/>
    </location>
</feature>
<dbReference type="NCBIfam" id="NF033537">
    <property type="entry name" value="lasso_biosyn_B2"/>
    <property type="match status" value="1"/>
</dbReference>
<dbReference type="EMBL" id="DYWV01000193">
    <property type="protein sequence ID" value="HJF40379.1"/>
    <property type="molecule type" value="Genomic_DNA"/>
</dbReference>
<accession>A0A921GD72</accession>
<gene>
    <name evidence="2" type="ORF">K8V91_05590</name>
</gene>
<protein>
    <submittedName>
        <fullName evidence="2">Lasso peptide biosynthesis B2 protein</fullName>
    </submittedName>
</protein>
<dbReference type="Pfam" id="PF13471">
    <property type="entry name" value="Transglut_core3"/>
    <property type="match status" value="1"/>
</dbReference>
<sequence>MNLVDKRIMKKVLVIIKSNTKKSDNFSLIYKKCLKQSMAQASKVLKTKNYYSIEDIKKIFTIYYNKVFANHRNDCMISSLSLHFALYVFGHKNILYVGVERFPFSSHAWVEDLEGHILNSEEYLCMNRNIILKKRL</sequence>
<name>A0A921GD72_9FIRM</name>
<evidence type="ECO:0000313" key="2">
    <source>
        <dbReference type="EMBL" id="HJF40379.1"/>
    </source>
</evidence>
<evidence type="ECO:0000313" key="3">
    <source>
        <dbReference type="Proteomes" id="UP000749320"/>
    </source>
</evidence>